<dbReference type="AlphaFoldDB" id="A2DSQ8"/>
<dbReference type="PANTHER" id="PTHR25462:SF296">
    <property type="entry name" value="MEIOTIC P26, ISOFORM F"/>
    <property type="match status" value="1"/>
</dbReference>
<protein>
    <recommendedName>
        <fullName evidence="5">RING-type domain-containing protein</fullName>
    </recommendedName>
</protein>
<keyword evidence="7" id="KW-1185">Reference proteome</keyword>
<dbReference type="InterPro" id="IPR013083">
    <property type="entry name" value="Znf_RING/FYVE/PHD"/>
</dbReference>
<evidence type="ECO:0000256" key="4">
    <source>
        <dbReference type="PROSITE-ProRule" id="PRU00175"/>
    </source>
</evidence>
<dbReference type="InterPro" id="IPR047153">
    <property type="entry name" value="TRIM45/56/19-like"/>
</dbReference>
<evidence type="ECO:0000313" key="7">
    <source>
        <dbReference type="Proteomes" id="UP000001542"/>
    </source>
</evidence>
<keyword evidence="3" id="KW-0862">Zinc</keyword>
<dbReference type="GO" id="GO:0008270">
    <property type="term" value="F:zinc ion binding"/>
    <property type="evidence" value="ECO:0007669"/>
    <property type="project" value="UniProtKB-KW"/>
</dbReference>
<dbReference type="OrthoDB" id="654191at2759"/>
<dbReference type="VEuPathDB" id="TrichDB:TVAGG3_0376950"/>
<evidence type="ECO:0000256" key="3">
    <source>
        <dbReference type="ARBA" id="ARBA00022833"/>
    </source>
</evidence>
<dbReference type="VEuPathDB" id="TrichDB:TVAG_434750"/>
<dbReference type="InterPro" id="IPR001841">
    <property type="entry name" value="Znf_RING"/>
</dbReference>
<dbReference type="InterPro" id="IPR027370">
    <property type="entry name" value="Znf-RING_euk"/>
</dbReference>
<accession>A2DSQ8</accession>
<feature type="domain" description="RING-type" evidence="5">
    <location>
        <begin position="9"/>
        <end position="53"/>
    </location>
</feature>
<reference evidence="6" key="1">
    <citation type="submission" date="2006-10" db="EMBL/GenBank/DDBJ databases">
        <authorList>
            <person name="Amadeo P."/>
            <person name="Zhao Q."/>
            <person name="Wortman J."/>
            <person name="Fraser-Liggett C."/>
            <person name="Carlton J."/>
        </authorList>
    </citation>
    <scope>NUCLEOTIDE SEQUENCE</scope>
    <source>
        <strain evidence="6">G3</strain>
    </source>
</reference>
<dbReference type="SMART" id="SM00184">
    <property type="entry name" value="RING"/>
    <property type="match status" value="1"/>
</dbReference>
<keyword evidence="2 4" id="KW-0863">Zinc-finger</keyword>
<evidence type="ECO:0000256" key="2">
    <source>
        <dbReference type="ARBA" id="ARBA00022771"/>
    </source>
</evidence>
<organism evidence="6 7">
    <name type="scientific">Trichomonas vaginalis (strain ATCC PRA-98 / G3)</name>
    <dbReference type="NCBI Taxonomy" id="412133"/>
    <lineage>
        <taxon>Eukaryota</taxon>
        <taxon>Metamonada</taxon>
        <taxon>Parabasalia</taxon>
        <taxon>Trichomonadida</taxon>
        <taxon>Trichomonadidae</taxon>
        <taxon>Trichomonas</taxon>
    </lineage>
</organism>
<dbReference type="InterPro" id="IPR017907">
    <property type="entry name" value="Znf_RING_CS"/>
</dbReference>
<evidence type="ECO:0000313" key="6">
    <source>
        <dbReference type="EMBL" id="EAY16638.1"/>
    </source>
</evidence>
<dbReference type="SUPFAM" id="SSF57850">
    <property type="entry name" value="RING/U-box"/>
    <property type="match status" value="1"/>
</dbReference>
<proteinExistence type="predicted"/>
<dbReference type="Proteomes" id="UP000001542">
    <property type="component" value="Unassembled WGS sequence"/>
</dbReference>
<evidence type="ECO:0000259" key="5">
    <source>
        <dbReference type="PROSITE" id="PS50089"/>
    </source>
</evidence>
<dbReference type="PANTHER" id="PTHR25462">
    <property type="entry name" value="BONUS, ISOFORM C-RELATED"/>
    <property type="match status" value="1"/>
</dbReference>
<dbReference type="Pfam" id="PF13445">
    <property type="entry name" value="zf-RING_UBOX"/>
    <property type="match status" value="1"/>
</dbReference>
<name>A2DSQ8_TRIV3</name>
<dbReference type="EMBL" id="DS113240">
    <property type="protein sequence ID" value="EAY16638.1"/>
    <property type="molecule type" value="Genomic_DNA"/>
</dbReference>
<sequence length="182" mass="20999">MPPDKAEPCPICYEPALKRVPLSCHHTFCQKCIRVWSKKCQSDHKPVICPVCRNPVPTDNLGFAEIVHRGKEVEIQTLDPLLRKLGVDSAAAVKKCSIFKKWDSEAKDDFYKWLQISQKSPDRFIIFCALTDCFYQQIINANAEQLQNAVDDFGEKCEPTRQKLLEMVIYIIFHKIYHVNSN</sequence>
<dbReference type="Gene3D" id="3.30.40.10">
    <property type="entry name" value="Zinc/RING finger domain, C3HC4 (zinc finger)"/>
    <property type="match status" value="1"/>
</dbReference>
<dbReference type="PROSITE" id="PS00518">
    <property type="entry name" value="ZF_RING_1"/>
    <property type="match status" value="1"/>
</dbReference>
<gene>
    <name evidence="6" type="ORF">TVAG_434750</name>
</gene>
<reference evidence="6" key="2">
    <citation type="journal article" date="2007" name="Science">
        <title>Draft genome sequence of the sexually transmitted pathogen Trichomonas vaginalis.</title>
        <authorList>
            <person name="Carlton J.M."/>
            <person name="Hirt R.P."/>
            <person name="Silva J.C."/>
            <person name="Delcher A.L."/>
            <person name="Schatz M."/>
            <person name="Zhao Q."/>
            <person name="Wortman J.R."/>
            <person name="Bidwell S.L."/>
            <person name="Alsmark U.C.M."/>
            <person name="Besteiro S."/>
            <person name="Sicheritz-Ponten T."/>
            <person name="Noel C.J."/>
            <person name="Dacks J.B."/>
            <person name="Foster P.G."/>
            <person name="Simillion C."/>
            <person name="Van de Peer Y."/>
            <person name="Miranda-Saavedra D."/>
            <person name="Barton G.J."/>
            <person name="Westrop G.D."/>
            <person name="Mueller S."/>
            <person name="Dessi D."/>
            <person name="Fiori P.L."/>
            <person name="Ren Q."/>
            <person name="Paulsen I."/>
            <person name="Zhang H."/>
            <person name="Bastida-Corcuera F.D."/>
            <person name="Simoes-Barbosa A."/>
            <person name="Brown M.T."/>
            <person name="Hayes R.D."/>
            <person name="Mukherjee M."/>
            <person name="Okumura C.Y."/>
            <person name="Schneider R."/>
            <person name="Smith A.J."/>
            <person name="Vanacova S."/>
            <person name="Villalvazo M."/>
            <person name="Haas B.J."/>
            <person name="Pertea M."/>
            <person name="Feldblyum T.V."/>
            <person name="Utterback T.R."/>
            <person name="Shu C.L."/>
            <person name="Osoegawa K."/>
            <person name="de Jong P.J."/>
            <person name="Hrdy I."/>
            <person name="Horvathova L."/>
            <person name="Zubacova Z."/>
            <person name="Dolezal P."/>
            <person name="Malik S.B."/>
            <person name="Logsdon J.M. Jr."/>
            <person name="Henze K."/>
            <person name="Gupta A."/>
            <person name="Wang C.C."/>
            <person name="Dunne R.L."/>
            <person name="Upcroft J.A."/>
            <person name="Upcroft P."/>
            <person name="White O."/>
            <person name="Salzberg S.L."/>
            <person name="Tang P."/>
            <person name="Chiu C.-H."/>
            <person name="Lee Y.-S."/>
            <person name="Embley T.M."/>
            <person name="Coombs G.H."/>
            <person name="Mottram J.C."/>
            <person name="Tachezy J."/>
            <person name="Fraser-Liggett C.M."/>
            <person name="Johnson P.J."/>
        </authorList>
    </citation>
    <scope>NUCLEOTIDE SEQUENCE [LARGE SCALE GENOMIC DNA]</scope>
    <source>
        <strain evidence="6">G3</strain>
    </source>
</reference>
<dbReference type="PROSITE" id="PS50089">
    <property type="entry name" value="ZF_RING_2"/>
    <property type="match status" value="1"/>
</dbReference>
<dbReference type="RefSeq" id="XP_001328861.1">
    <property type="nucleotide sequence ID" value="XM_001328826.1"/>
</dbReference>
<evidence type="ECO:0000256" key="1">
    <source>
        <dbReference type="ARBA" id="ARBA00022723"/>
    </source>
</evidence>
<dbReference type="InParanoid" id="A2DSQ8"/>
<dbReference type="KEGG" id="tva:4774649"/>
<keyword evidence="1" id="KW-0479">Metal-binding</keyword>